<evidence type="ECO:0000313" key="2">
    <source>
        <dbReference type="Proteomes" id="UP000766246"/>
    </source>
</evidence>
<dbReference type="EMBL" id="SVER01000013">
    <property type="protein sequence ID" value="MBE5919421.1"/>
    <property type="molecule type" value="Genomic_DNA"/>
</dbReference>
<comment type="caution">
    <text evidence="1">The sequence shown here is derived from an EMBL/GenBank/DDBJ whole genome shotgun (WGS) entry which is preliminary data.</text>
</comment>
<dbReference type="SUPFAM" id="SSF50814">
    <property type="entry name" value="Lipocalins"/>
    <property type="match status" value="1"/>
</dbReference>
<protein>
    <submittedName>
        <fullName evidence="1">DUF1934 domain-containing protein</fullName>
    </submittedName>
</protein>
<evidence type="ECO:0000313" key="1">
    <source>
        <dbReference type="EMBL" id="MBE5919421.1"/>
    </source>
</evidence>
<name>A0A927U6V5_9FIRM</name>
<dbReference type="Pfam" id="PF09148">
    <property type="entry name" value="DUF1934"/>
    <property type="match status" value="1"/>
</dbReference>
<accession>A0A927U6V5</accession>
<dbReference type="InterPro" id="IPR015231">
    <property type="entry name" value="DUF1934"/>
</dbReference>
<sequence>MTGIKCEIKVVSRQKMGRETETTTEVYAGTYLDRGDKKYLSYKRHTEDGDIDCLLSYGAGKMTLSQQGGLKSKLEFIPGKKTDNLYQTPMGNMTVPVYTRGLSIHDKKDTIEIMLDYDIATRDAIRTLMEITVRIMDNKQ</sequence>
<dbReference type="Gene3D" id="2.40.128.20">
    <property type="match status" value="1"/>
</dbReference>
<reference evidence="1" key="1">
    <citation type="submission" date="2019-04" db="EMBL/GenBank/DDBJ databases">
        <title>Evolution of Biomass-Degrading Anaerobic Consortia Revealed by Metagenomics.</title>
        <authorList>
            <person name="Peng X."/>
        </authorList>
    </citation>
    <scope>NUCLEOTIDE SEQUENCE</scope>
    <source>
        <strain evidence="1">SIG311</strain>
    </source>
</reference>
<dbReference type="Proteomes" id="UP000766246">
    <property type="component" value="Unassembled WGS sequence"/>
</dbReference>
<organism evidence="1 2">
    <name type="scientific">Pseudobutyrivibrio ruminis</name>
    <dbReference type="NCBI Taxonomy" id="46206"/>
    <lineage>
        <taxon>Bacteria</taxon>
        <taxon>Bacillati</taxon>
        <taxon>Bacillota</taxon>
        <taxon>Clostridia</taxon>
        <taxon>Lachnospirales</taxon>
        <taxon>Lachnospiraceae</taxon>
        <taxon>Pseudobutyrivibrio</taxon>
    </lineage>
</organism>
<gene>
    <name evidence="1" type="ORF">E7272_06195</name>
</gene>
<dbReference type="InterPro" id="IPR012674">
    <property type="entry name" value="Calycin"/>
</dbReference>
<dbReference type="AlphaFoldDB" id="A0A927U6V5"/>
<proteinExistence type="predicted"/>